<accession>A0A7X3CTL2</accession>
<dbReference type="PANTHER" id="PTHR43064:SF1">
    <property type="entry name" value="SLL1489 PROTEIN"/>
    <property type="match status" value="1"/>
</dbReference>
<protein>
    <submittedName>
        <fullName evidence="3">Nickel pincer cofactor biosynthesis protein LarB</fullName>
    </submittedName>
</protein>
<evidence type="ECO:0000313" key="3">
    <source>
        <dbReference type="EMBL" id="MUG71154.1"/>
    </source>
</evidence>
<dbReference type="NCBIfam" id="NF033503">
    <property type="entry name" value="LarB"/>
    <property type="match status" value="1"/>
</dbReference>
<dbReference type="InterPro" id="IPR000031">
    <property type="entry name" value="PurE_dom"/>
</dbReference>
<dbReference type="GO" id="GO:0006189">
    <property type="term" value="P:'de novo' IMP biosynthetic process"/>
    <property type="evidence" value="ECO:0007669"/>
    <property type="project" value="InterPro"/>
</dbReference>
<dbReference type="EMBL" id="WNZX01000007">
    <property type="protein sequence ID" value="MUG71154.1"/>
    <property type="molecule type" value="Genomic_DNA"/>
</dbReference>
<feature type="domain" description="PurE" evidence="2">
    <location>
        <begin position="156"/>
        <end position="288"/>
    </location>
</feature>
<dbReference type="SUPFAM" id="SSF52255">
    <property type="entry name" value="N5-CAIR mutase (phosphoribosylaminoimidazole carboxylase, PurE)"/>
    <property type="match status" value="1"/>
</dbReference>
<dbReference type="AlphaFoldDB" id="A0A7X3CTL2"/>
<reference evidence="3 4" key="1">
    <citation type="submission" date="2019-11" db="EMBL/GenBank/DDBJ databases">
        <title>Draft genome sequences of five Paenibacillus species of dairy origin.</title>
        <authorList>
            <person name="Olajide A.M."/>
            <person name="Chen S."/>
            <person name="Lapointe G."/>
        </authorList>
    </citation>
    <scope>NUCLEOTIDE SEQUENCE [LARGE SCALE GENOMIC DNA]</scope>
    <source>
        <strain evidence="3 4">2CS3</strain>
    </source>
</reference>
<dbReference type="Gene3D" id="3.40.50.1970">
    <property type="match status" value="1"/>
</dbReference>
<gene>
    <name evidence="3" type="primary">larB</name>
    <name evidence="3" type="ORF">GNP93_10710</name>
</gene>
<evidence type="ECO:0000259" key="2">
    <source>
        <dbReference type="SMART" id="SM01001"/>
    </source>
</evidence>
<dbReference type="Pfam" id="PF00731">
    <property type="entry name" value="AIRC"/>
    <property type="match status" value="1"/>
</dbReference>
<dbReference type="RefSeq" id="WP_141335378.1">
    <property type="nucleotide sequence ID" value="NZ_WNZX01000007.1"/>
</dbReference>
<feature type="compositionally biased region" description="Low complexity" evidence="1">
    <location>
        <begin position="34"/>
        <end position="45"/>
    </location>
</feature>
<dbReference type="InterPro" id="IPR039476">
    <property type="entry name" value="P2CMN_synthase_LarB"/>
</dbReference>
<proteinExistence type="predicted"/>
<dbReference type="GO" id="GO:0016787">
    <property type="term" value="F:hydrolase activity"/>
    <property type="evidence" value="ECO:0007669"/>
    <property type="project" value="InterPro"/>
</dbReference>
<feature type="region of interest" description="Disordered" evidence="1">
    <location>
        <begin position="26"/>
        <end position="48"/>
    </location>
</feature>
<dbReference type="PANTHER" id="PTHR43064">
    <property type="entry name" value="PHOSPHORIBOSYLAMINOIMIDAZOLE CARBOXYLASE-RELATED"/>
    <property type="match status" value="1"/>
</dbReference>
<evidence type="ECO:0000256" key="1">
    <source>
        <dbReference type="SAM" id="MobiDB-lite"/>
    </source>
</evidence>
<comment type="caution">
    <text evidence="3">The sequence shown here is derived from an EMBL/GenBank/DDBJ whole genome shotgun (WGS) entry which is preliminary data.</text>
</comment>
<name>A0A7X3CTL2_9BACL</name>
<organism evidence="3 4">
    <name type="scientific">Paenibacillus validus</name>
    <dbReference type="NCBI Taxonomy" id="44253"/>
    <lineage>
        <taxon>Bacteria</taxon>
        <taxon>Bacillati</taxon>
        <taxon>Bacillota</taxon>
        <taxon>Bacilli</taxon>
        <taxon>Bacillales</taxon>
        <taxon>Paenibacillaceae</taxon>
        <taxon>Paenibacillus</taxon>
    </lineage>
</organism>
<evidence type="ECO:0000313" key="4">
    <source>
        <dbReference type="Proteomes" id="UP000450917"/>
    </source>
</evidence>
<sequence>MMNMDHILKLVQSGDLDVAEAKRLLEEEREQPSAERPAGAAAHAGRQTDAREAVLGQAPGVPGIDDTLGYAQLDLHRAERTGFPEVIYGEGKSAEQIAAIMERLSAHSDRVLATRVSADKAAAVLERFPGAVYRAEARALTWLRGGQTPDASGAAPYIAVVCAGTSDVPVAEEAAVTAECFGTRVERVYDVGVAGIHRLFRRLPLIRGADAVVVVAGMEGALASVLGGLVAVPVIAVPTSIGYGASFQGVAALLSMLNACAPGISVVNIDNGFGAGYNAALIIKNQTKRDDR</sequence>
<keyword evidence="4" id="KW-1185">Reference proteome</keyword>
<dbReference type="Proteomes" id="UP000450917">
    <property type="component" value="Unassembled WGS sequence"/>
</dbReference>
<dbReference type="SMART" id="SM01001">
    <property type="entry name" value="AIRC"/>
    <property type="match status" value="1"/>
</dbReference>